<accession>A0A512N1J5</accession>
<gene>
    <name evidence="2" type="ORF">RSO01_00220</name>
</gene>
<reference evidence="2 3" key="1">
    <citation type="submission" date="2019-07" db="EMBL/GenBank/DDBJ databases">
        <title>Whole genome shotgun sequence of Reyranella soli NBRC 108950.</title>
        <authorList>
            <person name="Hosoyama A."/>
            <person name="Uohara A."/>
            <person name="Ohji S."/>
            <person name="Ichikawa N."/>
        </authorList>
    </citation>
    <scope>NUCLEOTIDE SEQUENCE [LARGE SCALE GENOMIC DNA]</scope>
    <source>
        <strain evidence="2 3">NBRC 108950</strain>
    </source>
</reference>
<dbReference type="PANTHER" id="PTHR43244">
    <property type="match status" value="1"/>
</dbReference>
<dbReference type="CDD" id="cd01097">
    <property type="entry name" value="Tetrahydromethanopterin_reductase"/>
    <property type="match status" value="1"/>
</dbReference>
<organism evidence="2 3">
    <name type="scientific">Reyranella soli</name>
    <dbReference type="NCBI Taxonomy" id="1230389"/>
    <lineage>
        <taxon>Bacteria</taxon>
        <taxon>Pseudomonadati</taxon>
        <taxon>Pseudomonadota</taxon>
        <taxon>Alphaproteobacteria</taxon>
        <taxon>Hyphomicrobiales</taxon>
        <taxon>Reyranellaceae</taxon>
        <taxon>Reyranella</taxon>
    </lineage>
</organism>
<evidence type="ECO:0000313" key="3">
    <source>
        <dbReference type="Proteomes" id="UP000321058"/>
    </source>
</evidence>
<dbReference type="EMBL" id="BKAJ01000003">
    <property type="protein sequence ID" value="GEP52856.1"/>
    <property type="molecule type" value="Genomic_DNA"/>
</dbReference>
<proteinExistence type="predicted"/>
<dbReference type="NCBIfam" id="TIGR03617">
    <property type="entry name" value="F420_MSMEG_2256"/>
    <property type="match status" value="1"/>
</dbReference>
<dbReference type="Proteomes" id="UP000321058">
    <property type="component" value="Unassembled WGS sequence"/>
</dbReference>
<sequence length="344" mass="38055">MEFDVMTRATTWDNVASLARRTEAAGFSGMLFTEGHQVPWMNIAAAALAAPSLHFSTGIAIAFARSPMVTAEIAWELAQNTNGKFRLGLGSQVKAHITRRYGSPFDKPAPQMRDYVQAVKACLKAFRREGPLQHDGPYYKMNLLTEQWTPPRHAFEDVKVDISAVGPIMLRVAGEVADGVHVHPMHSMHYIKNRLLPGVAEGAKRAGRKLEDVDLIVPVIVAAGDTPEERMTPIKEAKTTIGFYGATPNYSFQFDDLGHVGLRDKLSACLKAGDSAGSEALITDEILDQFAIVARWDDVADRMIERYKGIASRLVIYLASHWREVDPKVLERWGEVARAVRKAS</sequence>
<evidence type="ECO:0000259" key="1">
    <source>
        <dbReference type="Pfam" id="PF00296"/>
    </source>
</evidence>
<name>A0A512N1J5_9HYPH</name>
<dbReference type="InterPro" id="IPR019919">
    <property type="entry name" value="Lucif-like_OxRdtase_MSMEG_2256"/>
</dbReference>
<dbReference type="GO" id="GO:0016705">
    <property type="term" value="F:oxidoreductase activity, acting on paired donors, with incorporation or reduction of molecular oxygen"/>
    <property type="evidence" value="ECO:0007669"/>
    <property type="project" value="InterPro"/>
</dbReference>
<keyword evidence="3" id="KW-1185">Reference proteome</keyword>
<dbReference type="InterPro" id="IPR011251">
    <property type="entry name" value="Luciferase-like_dom"/>
</dbReference>
<dbReference type="RefSeq" id="WP_147144922.1">
    <property type="nucleotide sequence ID" value="NZ_BKAJ01000003.1"/>
</dbReference>
<dbReference type="Gene3D" id="3.20.20.30">
    <property type="entry name" value="Luciferase-like domain"/>
    <property type="match status" value="1"/>
</dbReference>
<dbReference type="Pfam" id="PF00296">
    <property type="entry name" value="Bac_luciferase"/>
    <property type="match status" value="1"/>
</dbReference>
<dbReference type="InterPro" id="IPR050564">
    <property type="entry name" value="F420-G6PD/mer"/>
</dbReference>
<feature type="domain" description="Luciferase-like" evidence="1">
    <location>
        <begin position="7"/>
        <end position="308"/>
    </location>
</feature>
<comment type="caution">
    <text evidence="2">The sequence shown here is derived from an EMBL/GenBank/DDBJ whole genome shotgun (WGS) entry which is preliminary data.</text>
</comment>
<dbReference type="AlphaFoldDB" id="A0A512N1J5"/>
<dbReference type="InterPro" id="IPR036661">
    <property type="entry name" value="Luciferase-like_sf"/>
</dbReference>
<dbReference type="PANTHER" id="PTHR43244:SF2">
    <property type="entry name" value="CONSERVED HYPOTHETICAL ALANINE AND PROLINE-RICH PROTEIN"/>
    <property type="match status" value="1"/>
</dbReference>
<protein>
    <submittedName>
        <fullName evidence="2">LLM class F420-dependent oxidoreductase</fullName>
    </submittedName>
</protein>
<dbReference type="SUPFAM" id="SSF51679">
    <property type="entry name" value="Bacterial luciferase-like"/>
    <property type="match status" value="1"/>
</dbReference>
<dbReference type="OrthoDB" id="7332380at2"/>
<evidence type="ECO:0000313" key="2">
    <source>
        <dbReference type="EMBL" id="GEP52856.1"/>
    </source>
</evidence>